<dbReference type="GO" id="GO:0005975">
    <property type="term" value="P:carbohydrate metabolic process"/>
    <property type="evidence" value="ECO:0007669"/>
    <property type="project" value="InterPro"/>
</dbReference>
<proteinExistence type="predicted"/>
<dbReference type="InterPro" id="IPR008928">
    <property type="entry name" value="6-hairpin_glycosidase_sf"/>
</dbReference>
<evidence type="ECO:0000313" key="2">
    <source>
        <dbReference type="Proteomes" id="UP000565441"/>
    </source>
</evidence>
<keyword evidence="2" id="KW-1185">Reference proteome</keyword>
<evidence type="ECO:0000313" key="1">
    <source>
        <dbReference type="EMBL" id="KAF5386719.1"/>
    </source>
</evidence>
<dbReference type="Pfam" id="PF06824">
    <property type="entry name" value="Glyco_hydro_125"/>
    <property type="match status" value="1"/>
</dbReference>
<dbReference type="InterPro" id="IPR012341">
    <property type="entry name" value="6hp_glycosidase-like_sf"/>
</dbReference>
<sequence>MSALGAFQPPPESGLCSSHNNWAGSITLLKSYYQATKDASFINDNWKAAVKQVFCITNEQSQPTFDEDFNFISYYNWTGSHSALFPQVNNRENNEPKAYTGLVGTNHRPLDDLSIFGALRQYLKGFKIHTH</sequence>
<organism evidence="1 2">
    <name type="scientific">Tricholomella constricta</name>
    <dbReference type="NCBI Taxonomy" id="117010"/>
    <lineage>
        <taxon>Eukaryota</taxon>
        <taxon>Fungi</taxon>
        <taxon>Dikarya</taxon>
        <taxon>Basidiomycota</taxon>
        <taxon>Agaricomycotina</taxon>
        <taxon>Agaricomycetes</taxon>
        <taxon>Agaricomycetidae</taxon>
        <taxon>Agaricales</taxon>
        <taxon>Tricholomatineae</taxon>
        <taxon>Lyophyllaceae</taxon>
        <taxon>Tricholomella</taxon>
    </lineage>
</organism>
<dbReference type="SUPFAM" id="SSF48208">
    <property type="entry name" value="Six-hairpin glycosidases"/>
    <property type="match status" value="1"/>
</dbReference>
<dbReference type="EMBL" id="JAACJP010000002">
    <property type="protein sequence ID" value="KAF5386719.1"/>
    <property type="molecule type" value="Genomic_DNA"/>
</dbReference>
<dbReference type="AlphaFoldDB" id="A0A8H5HP68"/>
<name>A0A8H5HP68_9AGAR</name>
<accession>A0A8H5HP68</accession>
<dbReference type="Gene3D" id="1.50.10.10">
    <property type="match status" value="1"/>
</dbReference>
<dbReference type="Proteomes" id="UP000565441">
    <property type="component" value="Unassembled WGS sequence"/>
</dbReference>
<dbReference type="InterPro" id="IPR008313">
    <property type="entry name" value="GH125"/>
</dbReference>
<gene>
    <name evidence="1" type="ORF">D9615_002121</name>
</gene>
<protein>
    <submittedName>
        <fullName evidence="1">Uncharacterized protein</fullName>
    </submittedName>
</protein>
<reference evidence="1 2" key="1">
    <citation type="journal article" date="2020" name="ISME J.">
        <title>Uncovering the hidden diversity of litter-decomposition mechanisms in mushroom-forming fungi.</title>
        <authorList>
            <person name="Floudas D."/>
            <person name="Bentzer J."/>
            <person name="Ahren D."/>
            <person name="Johansson T."/>
            <person name="Persson P."/>
            <person name="Tunlid A."/>
        </authorList>
    </citation>
    <scope>NUCLEOTIDE SEQUENCE [LARGE SCALE GENOMIC DNA]</scope>
    <source>
        <strain evidence="1 2">CBS 661.87</strain>
    </source>
</reference>
<dbReference type="GO" id="GO:0003824">
    <property type="term" value="F:catalytic activity"/>
    <property type="evidence" value="ECO:0007669"/>
    <property type="project" value="UniProtKB-ARBA"/>
</dbReference>
<comment type="caution">
    <text evidence="1">The sequence shown here is derived from an EMBL/GenBank/DDBJ whole genome shotgun (WGS) entry which is preliminary data.</text>
</comment>
<dbReference type="OrthoDB" id="7771656at2759"/>